<feature type="transmembrane region" description="Helical" evidence="1">
    <location>
        <begin position="29"/>
        <end position="48"/>
    </location>
</feature>
<feature type="transmembrane region" description="Helical" evidence="1">
    <location>
        <begin position="87"/>
        <end position="107"/>
    </location>
</feature>
<evidence type="ECO:0008006" key="3">
    <source>
        <dbReference type="Google" id="ProtNLM"/>
    </source>
</evidence>
<dbReference type="AlphaFoldDB" id="A0A382DH50"/>
<gene>
    <name evidence="2" type="ORF">METZ01_LOCUS190690</name>
</gene>
<name>A0A382DH50_9ZZZZ</name>
<evidence type="ECO:0000256" key="1">
    <source>
        <dbReference type="SAM" id="Phobius"/>
    </source>
</evidence>
<sequence>MLYFLIKIFITATVVVVVAEIAKRSSLLAGLIVSIPLTTFLALIWLYWETKNIQKIIDLSNSTLLMVIPSLTFFIFFPLLLKFNFSFILSITSSALLTAICTGFLLLY</sequence>
<keyword evidence="1" id="KW-0812">Transmembrane</keyword>
<keyword evidence="1" id="KW-1133">Transmembrane helix</keyword>
<accession>A0A382DH50</accession>
<dbReference type="EMBL" id="UINC01039403">
    <property type="protein sequence ID" value="SVB37836.1"/>
    <property type="molecule type" value="Genomic_DNA"/>
</dbReference>
<proteinExistence type="predicted"/>
<feature type="transmembrane region" description="Helical" evidence="1">
    <location>
        <begin position="60"/>
        <end position="81"/>
    </location>
</feature>
<reference evidence="2" key="1">
    <citation type="submission" date="2018-05" db="EMBL/GenBank/DDBJ databases">
        <authorList>
            <person name="Lanie J.A."/>
            <person name="Ng W.-L."/>
            <person name="Kazmierczak K.M."/>
            <person name="Andrzejewski T.M."/>
            <person name="Davidsen T.M."/>
            <person name="Wayne K.J."/>
            <person name="Tettelin H."/>
            <person name="Glass J.I."/>
            <person name="Rusch D."/>
            <person name="Podicherti R."/>
            <person name="Tsui H.-C.T."/>
            <person name="Winkler M.E."/>
        </authorList>
    </citation>
    <scope>NUCLEOTIDE SEQUENCE</scope>
</reference>
<evidence type="ECO:0000313" key="2">
    <source>
        <dbReference type="EMBL" id="SVB37836.1"/>
    </source>
</evidence>
<protein>
    <recommendedName>
        <fullName evidence="3">DUF3147 family protein</fullName>
    </recommendedName>
</protein>
<organism evidence="2">
    <name type="scientific">marine metagenome</name>
    <dbReference type="NCBI Taxonomy" id="408172"/>
    <lineage>
        <taxon>unclassified sequences</taxon>
        <taxon>metagenomes</taxon>
        <taxon>ecological metagenomes</taxon>
    </lineage>
</organism>
<keyword evidence="1" id="KW-0472">Membrane</keyword>